<dbReference type="EMBL" id="CM002875">
    <property type="protein sequence ID" value="KFK29212.1"/>
    <property type="molecule type" value="Genomic_DNA"/>
</dbReference>
<evidence type="ECO:0000313" key="2">
    <source>
        <dbReference type="Proteomes" id="UP000029120"/>
    </source>
</evidence>
<protein>
    <submittedName>
        <fullName evidence="1">Uncharacterized protein</fullName>
    </submittedName>
</protein>
<sequence>MTRRNLVLYYFETSPATTCLDLVFDFVSQLDENVVATQSLRRYLKILL</sequence>
<name>A0A087GH60_ARAAL</name>
<gene>
    <name evidence="1" type="ordered locus">AALP_Aa7g103700</name>
</gene>
<feature type="non-terminal residue" evidence="1">
    <location>
        <position position="48"/>
    </location>
</feature>
<reference evidence="2" key="1">
    <citation type="journal article" date="2015" name="Nat. Plants">
        <title>Genome expansion of Arabis alpina linked with retrotransposition and reduced symmetric DNA methylation.</title>
        <authorList>
            <person name="Willing E.M."/>
            <person name="Rawat V."/>
            <person name="Mandakova T."/>
            <person name="Maumus F."/>
            <person name="James G.V."/>
            <person name="Nordstroem K.J."/>
            <person name="Becker C."/>
            <person name="Warthmann N."/>
            <person name="Chica C."/>
            <person name="Szarzynska B."/>
            <person name="Zytnicki M."/>
            <person name="Albani M.C."/>
            <person name="Kiefer C."/>
            <person name="Bergonzi S."/>
            <person name="Castaings L."/>
            <person name="Mateos J.L."/>
            <person name="Berns M.C."/>
            <person name="Bujdoso N."/>
            <person name="Piofczyk T."/>
            <person name="de Lorenzo L."/>
            <person name="Barrero-Sicilia C."/>
            <person name="Mateos I."/>
            <person name="Piednoel M."/>
            <person name="Hagmann J."/>
            <person name="Chen-Min-Tao R."/>
            <person name="Iglesias-Fernandez R."/>
            <person name="Schuster S.C."/>
            <person name="Alonso-Blanco C."/>
            <person name="Roudier F."/>
            <person name="Carbonero P."/>
            <person name="Paz-Ares J."/>
            <person name="Davis S.J."/>
            <person name="Pecinka A."/>
            <person name="Quesneville H."/>
            <person name="Colot V."/>
            <person name="Lysak M.A."/>
            <person name="Weigel D."/>
            <person name="Coupland G."/>
            <person name="Schneeberger K."/>
        </authorList>
    </citation>
    <scope>NUCLEOTIDE SEQUENCE [LARGE SCALE GENOMIC DNA]</scope>
    <source>
        <strain evidence="2">cv. Pajares</strain>
    </source>
</reference>
<dbReference type="AlphaFoldDB" id="A0A087GH60"/>
<organism evidence="1 2">
    <name type="scientific">Arabis alpina</name>
    <name type="common">Alpine rock-cress</name>
    <dbReference type="NCBI Taxonomy" id="50452"/>
    <lineage>
        <taxon>Eukaryota</taxon>
        <taxon>Viridiplantae</taxon>
        <taxon>Streptophyta</taxon>
        <taxon>Embryophyta</taxon>
        <taxon>Tracheophyta</taxon>
        <taxon>Spermatophyta</taxon>
        <taxon>Magnoliopsida</taxon>
        <taxon>eudicotyledons</taxon>
        <taxon>Gunneridae</taxon>
        <taxon>Pentapetalae</taxon>
        <taxon>rosids</taxon>
        <taxon>malvids</taxon>
        <taxon>Brassicales</taxon>
        <taxon>Brassicaceae</taxon>
        <taxon>Arabideae</taxon>
        <taxon>Arabis</taxon>
    </lineage>
</organism>
<proteinExistence type="predicted"/>
<dbReference type="Proteomes" id="UP000029120">
    <property type="component" value="Chromosome 7"/>
</dbReference>
<accession>A0A087GH60</accession>
<evidence type="ECO:0000313" key="1">
    <source>
        <dbReference type="EMBL" id="KFK29212.1"/>
    </source>
</evidence>
<keyword evidence="2" id="KW-1185">Reference proteome</keyword>